<dbReference type="Gene3D" id="3.90.960.10">
    <property type="entry name" value="YbaK/aminoacyl-tRNA synthetase-associated domain"/>
    <property type="match status" value="1"/>
</dbReference>
<gene>
    <name evidence="2" type="ORF">CLV63_110177</name>
</gene>
<evidence type="ECO:0000259" key="1">
    <source>
        <dbReference type="Pfam" id="PF04073"/>
    </source>
</evidence>
<reference evidence="2 3" key="1">
    <citation type="submission" date="2018-03" db="EMBL/GenBank/DDBJ databases">
        <title>Genomic Encyclopedia of Archaeal and Bacterial Type Strains, Phase II (KMG-II): from individual species to whole genera.</title>
        <authorList>
            <person name="Goeker M."/>
        </authorList>
    </citation>
    <scope>NUCLEOTIDE SEQUENCE [LARGE SCALE GENOMIC DNA]</scope>
    <source>
        <strain evidence="2 3">DSM 45312</strain>
    </source>
</reference>
<dbReference type="Proteomes" id="UP000240542">
    <property type="component" value="Unassembled WGS sequence"/>
</dbReference>
<dbReference type="PANTHER" id="PTHR30411">
    <property type="entry name" value="CYTOPLASMIC PROTEIN"/>
    <property type="match status" value="1"/>
</dbReference>
<protein>
    <submittedName>
        <fullName evidence="2">Prolyl-tRNA editing enzyme YbaK/EbsC (Cys-tRNA(Pro) deacylase)</fullName>
    </submittedName>
</protein>
<dbReference type="AlphaFoldDB" id="A0A2P8DI48"/>
<dbReference type="GO" id="GO:0002161">
    <property type="term" value="F:aminoacyl-tRNA deacylase activity"/>
    <property type="evidence" value="ECO:0007669"/>
    <property type="project" value="InterPro"/>
</dbReference>
<dbReference type="PANTHER" id="PTHR30411:SF1">
    <property type="entry name" value="CYTOPLASMIC PROTEIN"/>
    <property type="match status" value="1"/>
</dbReference>
<dbReference type="CDD" id="cd04333">
    <property type="entry name" value="ProX_deacylase"/>
    <property type="match status" value="1"/>
</dbReference>
<sequence>MHPNTQKVAARLAELGVAAEIRELPEAAPTAAIAAAQVGCSVGAIANSLVFAAEYPDADEPRPVLVLTSGAHKVDTGKVAALLGAAKVRRATPDFVREHTGQTIGGVAPLGHPAPVPTLVDEWLRDHTEVWAAGGHAHTLFPTSFGELVRITSGTPAMIGVD</sequence>
<dbReference type="OrthoDB" id="8536235at2"/>
<dbReference type="Pfam" id="PF04073">
    <property type="entry name" value="tRNA_edit"/>
    <property type="match status" value="1"/>
</dbReference>
<dbReference type="SUPFAM" id="SSF55826">
    <property type="entry name" value="YbaK/ProRS associated domain"/>
    <property type="match status" value="1"/>
</dbReference>
<dbReference type="EMBL" id="PYGA01000010">
    <property type="protein sequence ID" value="PSK96878.1"/>
    <property type="molecule type" value="Genomic_DNA"/>
</dbReference>
<organism evidence="2 3">
    <name type="scientific">Murinocardiopsis flavida</name>
    <dbReference type="NCBI Taxonomy" id="645275"/>
    <lineage>
        <taxon>Bacteria</taxon>
        <taxon>Bacillati</taxon>
        <taxon>Actinomycetota</taxon>
        <taxon>Actinomycetes</taxon>
        <taxon>Streptosporangiales</taxon>
        <taxon>Nocardiopsidaceae</taxon>
        <taxon>Murinocardiopsis</taxon>
    </lineage>
</organism>
<keyword evidence="3" id="KW-1185">Reference proteome</keyword>
<dbReference type="RefSeq" id="WP_106583760.1">
    <property type="nucleotide sequence ID" value="NZ_PYGA01000010.1"/>
</dbReference>
<evidence type="ECO:0000313" key="3">
    <source>
        <dbReference type="Proteomes" id="UP000240542"/>
    </source>
</evidence>
<name>A0A2P8DI48_9ACTN</name>
<dbReference type="InterPro" id="IPR036754">
    <property type="entry name" value="YbaK/aa-tRNA-synt-asso_dom_sf"/>
</dbReference>
<comment type="caution">
    <text evidence="2">The sequence shown here is derived from an EMBL/GenBank/DDBJ whole genome shotgun (WGS) entry which is preliminary data.</text>
</comment>
<evidence type="ECO:0000313" key="2">
    <source>
        <dbReference type="EMBL" id="PSK96878.1"/>
    </source>
</evidence>
<proteinExistence type="predicted"/>
<accession>A0A2P8DI48</accession>
<feature type="domain" description="YbaK/aminoacyl-tRNA synthetase-associated" evidence="1">
    <location>
        <begin position="26"/>
        <end position="150"/>
    </location>
</feature>
<dbReference type="InterPro" id="IPR007214">
    <property type="entry name" value="YbaK/aa-tRNA-synth-assoc-dom"/>
</dbReference>